<dbReference type="GO" id="GO:0005737">
    <property type="term" value="C:cytoplasm"/>
    <property type="evidence" value="ECO:0007669"/>
    <property type="project" value="UniProtKB-SubCell"/>
</dbReference>
<dbReference type="PROSITE" id="PS51093">
    <property type="entry name" value="PTS_EIIA_TYPE_1"/>
    <property type="match status" value="1"/>
</dbReference>
<evidence type="ECO:0000256" key="5">
    <source>
        <dbReference type="ARBA" id="ARBA00022683"/>
    </source>
</evidence>
<comment type="caution">
    <text evidence="8">The sequence shown here is derived from an EMBL/GenBank/DDBJ whole genome shotgun (WGS) entry which is preliminary data.</text>
</comment>
<dbReference type="AlphaFoldDB" id="A0A3E2DGL2"/>
<evidence type="ECO:0000313" key="8">
    <source>
        <dbReference type="EMBL" id="RFT44506.1"/>
    </source>
</evidence>
<proteinExistence type="predicted"/>
<evidence type="ECO:0000313" key="9">
    <source>
        <dbReference type="Proteomes" id="UP000259211"/>
    </source>
</evidence>
<reference evidence="8 9" key="1">
    <citation type="submission" date="2017-07" db="EMBL/GenBank/DDBJ databases">
        <authorList>
            <person name="Sun Z.S."/>
            <person name="Albrecht U."/>
            <person name="Echele G."/>
            <person name="Lee C.C."/>
        </authorList>
    </citation>
    <scope>NUCLEOTIDE SEQUENCE [LARGE SCALE GENOMIC DNA]</scope>
    <source>
        <strain evidence="8 9">P16-029</strain>
    </source>
</reference>
<dbReference type="NCBIfam" id="TIGR00830">
    <property type="entry name" value="PTBA"/>
    <property type="match status" value="1"/>
</dbReference>
<name>A0A3E2DGL2_9ACTN</name>
<protein>
    <submittedName>
        <fullName evidence="8">PTS glucose transporter subunit IIA</fullName>
    </submittedName>
</protein>
<evidence type="ECO:0000256" key="1">
    <source>
        <dbReference type="ARBA" id="ARBA00004496"/>
    </source>
</evidence>
<dbReference type="InterPro" id="IPR050890">
    <property type="entry name" value="PTS_EIIA_component"/>
</dbReference>
<evidence type="ECO:0000259" key="7">
    <source>
        <dbReference type="PROSITE" id="PS51093"/>
    </source>
</evidence>
<keyword evidence="5" id="KW-0598">Phosphotransferase system</keyword>
<evidence type="ECO:0000256" key="2">
    <source>
        <dbReference type="ARBA" id="ARBA00022448"/>
    </source>
</evidence>
<dbReference type="Pfam" id="PF00358">
    <property type="entry name" value="PTS_EIIA_1"/>
    <property type="match status" value="1"/>
</dbReference>
<keyword evidence="2" id="KW-0813">Transport</keyword>
<keyword evidence="6" id="KW-0418">Kinase</keyword>
<dbReference type="SUPFAM" id="SSF51261">
    <property type="entry name" value="Duplicated hybrid motif"/>
    <property type="match status" value="1"/>
</dbReference>
<sequence>MTSIVSPLNGTLMTLSEVPDPVFAQGLVGPGVALQPTRDGDVTAVAPVAGRIVKLHPHAFVLQADGFGVLVHLGIDTVQLEGEGFTLHTEEGAEVSVGDELITWNPARIVEGGRSAVCPIIILDTTHDKLGDVAAAGTSVNSGDQLFTVA</sequence>
<dbReference type="RefSeq" id="WP_065674102.1">
    <property type="nucleotide sequence ID" value="NZ_AP024308.1"/>
</dbReference>
<evidence type="ECO:0000256" key="6">
    <source>
        <dbReference type="ARBA" id="ARBA00022777"/>
    </source>
</evidence>
<comment type="subcellular location">
    <subcellularLocation>
        <location evidence="1">Cytoplasm</location>
    </subcellularLocation>
</comment>
<dbReference type="PROSITE" id="PS00371">
    <property type="entry name" value="PTS_EIIA_TYPE_1_HIS"/>
    <property type="match status" value="1"/>
</dbReference>
<dbReference type="GO" id="GO:0009401">
    <property type="term" value="P:phosphoenolpyruvate-dependent sugar phosphotransferase system"/>
    <property type="evidence" value="ECO:0007669"/>
    <property type="project" value="UniProtKB-KW"/>
</dbReference>
<dbReference type="PANTHER" id="PTHR45008:SF1">
    <property type="entry name" value="PTS SYSTEM GLUCOSE-SPECIFIC EIIA COMPONENT"/>
    <property type="match status" value="1"/>
</dbReference>
<dbReference type="Proteomes" id="UP000259211">
    <property type="component" value="Unassembled WGS sequence"/>
</dbReference>
<evidence type="ECO:0000256" key="3">
    <source>
        <dbReference type="ARBA" id="ARBA00022597"/>
    </source>
</evidence>
<keyword evidence="4" id="KW-0808">Transferase</keyword>
<accession>A0A3E2DGL2</accession>
<gene>
    <name evidence="8" type="ORF">CHT91_06650</name>
</gene>
<keyword evidence="3 8" id="KW-0762">Sugar transport</keyword>
<evidence type="ECO:0000256" key="4">
    <source>
        <dbReference type="ARBA" id="ARBA00022679"/>
    </source>
</evidence>
<dbReference type="Gene3D" id="2.70.70.10">
    <property type="entry name" value="Glucose Permease (Domain IIA)"/>
    <property type="match status" value="1"/>
</dbReference>
<organism evidence="8 9">
    <name type="scientific">Cutibacterium avidum</name>
    <dbReference type="NCBI Taxonomy" id="33010"/>
    <lineage>
        <taxon>Bacteria</taxon>
        <taxon>Bacillati</taxon>
        <taxon>Actinomycetota</taxon>
        <taxon>Actinomycetes</taxon>
        <taxon>Propionibacteriales</taxon>
        <taxon>Propionibacteriaceae</taxon>
        <taxon>Cutibacterium</taxon>
    </lineage>
</organism>
<dbReference type="InterPro" id="IPR001127">
    <property type="entry name" value="PTS_EIIA_1_perm"/>
</dbReference>
<dbReference type="InterPro" id="IPR011055">
    <property type="entry name" value="Dup_hybrid_motif"/>
</dbReference>
<dbReference type="GO" id="GO:0016301">
    <property type="term" value="F:kinase activity"/>
    <property type="evidence" value="ECO:0007669"/>
    <property type="project" value="UniProtKB-KW"/>
</dbReference>
<feature type="domain" description="PTS EIIA type-1" evidence="7">
    <location>
        <begin position="20"/>
        <end position="124"/>
    </location>
</feature>
<dbReference type="EMBL" id="NOWI01000005">
    <property type="protein sequence ID" value="RFT44506.1"/>
    <property type="molecule type" value="Genomic_DNA"/>
</dbReference>
<dbReference type="PANTHER" id="PTHR45008">
    <property type="entry name" value="PTS SYSTEM GLUCOSE-SPECIFIC EIIA COMPONENT"/>
    <property type="match status" value="1"/>
</dbReference>